<dbReference type="PIRSF" id="PIRSF000732">
    <property type="entry name" value="PTS_enzyme_I"/>
    <property type="match status" value="1"/>
</dbReference>
<dbReference type="InterPro" id="IPR023151">
    <property type="entry name" value="PEP_util_CS"/>
</dbReference>
<reference evidence="24 25" key="1">
    <citation type="submission" date="2006-11" db="EMBL/GenBank/DDBJ databases">
        <authorList>
            <consortium name="Laboratoire de Microbiologie (Universite Bourgogne)"/>
            <consortium name="GENOME Express"/>
            <consortium name="UMR Oenologie Ampelologie (Universite Bordeaux 2)"/>
            <person name="Guzzo J."/>
        </authorList>
    </citation>
    <scope>NUCLEOTIDE SEQUENCE [LARGE SCALE GENOMIC DNA]</scope>
    <source>
        <strain evidence="24 25">ATCC BAA-1163</strain>
    </source>
</reference>
<evidence type="ECO:0000256" key="10">
    <source>
        <dbReference type="ARBA" id="ARBA00022597"/>
    </source>
</evidence>
<dbReference type="InterPro" id="IPR036637">
    <property type="entry name" value="Phosphohistidine_dom_sf"/>
</dbReference>
<dbReference type="InterPro" id="IPR036618">
    <property type="entry name" value="PtsI_HPr-bd_sf"/>
</dbReference>
<dbReference type="PANTHER" id="PTHR46244:SF3">
    <property type="entry name" value="PHOSPHOENOLPYRUVATE-PROTEIN PHOSPHOTRANSFERASE"/>
    <property type="match status" value="1"/>
</dbReference>
<dbReference type="InterPro" id="IPR008731">
    <property type="entry name" value="PTS_EIN"/>
</dbReference>
<accession>A0NHV0</accession>
<evidence type="ECO:0000256" key="17">
    <source>
        <dbReference type="PIRNR" id="PIRNR000732"/>
    </source>
</evidence>
<feature type="domain" description="PEP-utilising enzyme mobile" evidence="21">
    <location>
        <begin position="162"/>
        <end position="234"/>
    </location>
</feature>
<dbReference type="PROSITE" id="PS00370">
    <property type="entry name" value="PEP_ENZYMES_PHOS_SITE"/>
    <property type="match status" value="1"/>
</dbReference>
<keyword evidence="11 17" id="KW-0808">Transferase</keyword>
<feature type="binding site" evidence="19">
    <location>
        <begin position="463"/>
        <end position="464"/>
    </location>
    <ligand>
        <name>phosphoenolpyruvate</name>
        <dbReference type="ChEBI" id="CHEBI:58702"/>
    </ligand>
</feature>
<comment type="function">
    <text evidence="3 17">General (non sugar-specific) component of the phosphoenolpyruvate-dependent sugar phosphotransferase system (sugar PTS). This major carbohydrate active-transport system catalyzes the phosphorylation of incoming sugar substrates concomitantly with their translocation across the cell membrane. Enzyme I transfers the phosphoryl group from phosphoenolpyruvate (PEP) to the phosphoryl carrier protein (HPr).</text>
</comment>
<evidence type="ECO:0000256" key="20">
    <source>
        <dbReference type="PIRSR" id="PIRSR000732-3"/>
    </source>
</evidence>
<dbReference type="NCBIfam" id="TIGR01417">
    <property type="entry name" value="PTS_I_fam"/>
    <property type="match status" value="1"/>
</dbReference>
<evidence type="ECO:0000256" key="3">
    <source>
        <dbReference type="ARBA" id="ARBA00002728"/>
    </source>
</evidence>
<name>A0NHV0_OENOE</name>
<dbReference type="PANTHER" id="PTHR46244">
    <property type="entry name" value="PHOSPHOENOLPYRUVATE-PROTEIN PHOSPHOTRANSFERASE"/>
    <property type="match status" value="1"/>
</dbReference>
<dbReference type="InterPro" id="IPR040442">
    <property type="entry name" value="Pyrv_kinase-like_dom_sf"/>
</dbReference>
<evidence type="ECO:0000259" key="21">
    <source>
        <dbReference type="Pfam" id="PF00391"/>
    </source>
</evidence>
<keyword evidence="10 17" id="KW-0762">Sugar transport</keyword>
<feature type="binding site" evidence="20">
    <location>
        <position position="464"/>
    </location>
    <ligand>
        <name>Mg(2+)</name>
        <dbReference type="ChEBI" id="CHEBI:18420"/>
    </ligand>
</feature>
<dbReference type="InterPro" id="IPR008279">
    <property type="entry name" value="PEP-util_enz_mobile_dom"/>
</dbReference>
<dbReference type="FunFam" id="3.20.20.60:FF:000007">
    <property type="entry name" value="Phosphoenolpyruvate-protein phosphotransferase"/>
    <property type="match status" value="1"/>
</dbReference>
<evidence type="ECO:0000256" key="8">
    <source>
        <dbReference type="ARBA" id="ARBA00022448"/>
    </source>
</evidence>
<dbReference type="Pfam" id="PF02896">
    <property type="entry name" value="PEP-utilizers_C"/>
    <property type="match status" value="1"/>
</dbReference>
<dbReference type="GO" id="GO:0046872">
    <property type="term" value="F:metal ion binding"/>
    <property type="evidence" value="ECO:0007669"/>
    <property type="project" value="UniProtKB-KW"/>
</dbReference>
<dbReference type="EC" id="2.7.3.9" evidence="6 17"/>
<evidence type="ECO:0000256" key="14">
    <source>
        <dbReference type="ARBA" id="ARBA00022777"/>
    </source>
</evidence>
<dbReference type="InterPro" id="IPR024692">
    <property type="entry name" value="PTS_EI"/>
</dbReference>
<feature type="domain" description="PEP-utilising enzyme C-terminal" evidence="22">
    <location>
        <begin position="260"/>
        <end position="550"/>
    </location>
</feature>
<keyword evidence="24" id="KW-0670">Pyruvate</keyword>
<organism evidence="24 25">
    <name type="scientific">Oenococcus oeni ATCC BAA-1163</name>
    <dbReference type="NCBI Taxonomy" id="379360"/>
    <lineage>
        <taxon>Bacteria</taxon>
        <taxon>Bacillati</taxon>
        <taxon>Bacillota</taxon>
        <taxon>Bacilli</taxon>
        <taxon>Lactobacillales</taxon>
        <taxon>Lactobacillaceae</taxon>
        <taxon>Oenococcus</taxon>
    </lineage>
</organism>
<dbReference type="AlphaFoldDB" id="A0NHV0"/>
<dbReference type="GO" id="GO:0016301">
    <property type="term" value="F:kinase activity"/>
    <property type="evidence" value="ECO:0007669"/>
    <property type="project" value="UniProtKB-KW"/>
</dbReference>
<dbReference type="Gene3D" id="1.10.274.10">
    <property type="entry name" value="PtsI, HPr-binding domain"/>
    <property type="match status" value="1"/>
</dbReference>
<evidence type="ECO:0000256" key="15">
    <source>
        <dbReference type="ARBA" id="ARBA00022842"/>
    </source>
</evidence>
<evidence type="ECO:0000256" key="16">
    <source>
        <dbReference type="ARBA" id="ARBA00033235"/>
    </source>
</evidence>
<feature type="binding site" evidence="19">
    <location>
        <position position="305"/>
    </location>
    <ligand>
        <name>phosphoenolpyruvate</name>
        <dbReference type="ChEBI" id="CHEBI:58702"/>
    </ligand>
</feature>
<feature type="binding site" evidence="20">
    <location>
        <position position="440"/>
    </location>
    <ligand>
        <name>Mg(2+)</name>
        <dbReference type="ChEBI" id="CHEBI:18420"/>
    </ligand>
</feature>
<evidence type="ECO:0000313" key="25">
    <source>
        <dbReference type="Proteomes" id="UP000003346"/>
    </source>
</evidence>
<evidence type="ECO:0000256" key="18">
    <source>
        <dbReference type="PIRSR" id="PIRSR000732-1"/>
    </source>
</evidence>
<dbReference type="InterPro" id="IPR018274">
    <property type="entry name" value="PEP_util_AS"/>
</dbReference>
<dbReference type="InterPro" id="IPR015813">
    <property type="entry name" value="Pyrv/PenolPyrv_kinase-like_dom"/>
</dbReference>
<dbReference type="Gene3D" id="3.50.30.10">
    <property type="entry name" value="Phosphohistidine domain"/>
    <property type="match status" value="1"/>
</dbReference>
<dbReference type="InterPro" id="IPR000121">
    <property type="entry name" value="PEP_util_C"/>
</dbReference>
<dbReference type="SUPFAM" id="SSF51621">
    <property type="entry name" value="Phosphoenolpyruvate/pyruvate domain"/>
    <property type="match status" value="1"/>
</dbReference>
<keyword evidence="14 17" id="KW-0418">Kinase</keyword>
<feature type="binding site" evidence="19">
    <location>
        <position position="341"/>
    </location>
    <ligand>
        <name>phosphoenolpyruvate</name>
        <dbReference type="ChEBI" id="CHEBI:58702"/>
    </ligand>
</feature>
<evidence type="ECO:0000256" key="13">
    <source>
        <dbReference type="ARBA" id="ARBA00022723"/>
    </source>
</evidence>
<dbReference type="SUPFAM" id="SSF52009">
    <property type="entry name" value="Phosphohistidine domain"/>
    <property type="match status" value="1"/>
</dbReference>
<dbReference type="Pfam" id="PF00391">
    <property type="entry name" value="PEP-utilizers"/>
    <property type="match status" value="1"/>
</dbReference>
<dbReference type="InterPro" id="IPR006318">
    <property type="entry name" value="PTS_EI-like"/>
</dbReference>
<comment type="similarity">
    <text evidence="5 17">Belongs to the PEP-utilizing enzyme family.</text>
</comment>
<dbReference type="GO" id="GO:0008965">
    <property type="term" value="F:phosphoenolpyruvate-protein phosphotransferase activity"/>
    <property type="evidence" value="ECO:0007669"/>
    <property type="project" value="UniProtKB-EC"/>
</dbReference>
<comment type="catalytic activity">
    <reaction evidence="1 17">
        <text>L-histidyl-[protein] + phosphoenolpyruvate = N(pros)-phospho-L-histidyl-[protein] + pyruvate</text>
        <dbReference type="Rhea" id="RHEA:23880"/>
        <dbReference type="Rhea" id="RHEA-COMP:9745"/>
        <dbReference type="Rhea" id="RHEA-COMP:9746"/>
        <dbReference type="ChEBI" id="CHEBI:15361"/>
        <dbReference type="ChEBI" id="CHEBI:29979"/>
        <dbReference type="ChEBI" id="CHEBI:58702"/>
        <dbReference type="ChEBI" id="CHEBI:64837"/>
        <dbReference type="EC" id="2.7.3.9"/>
    </reaction>
</comment>
<evidence type="ECO:0000256" key="19">
    <source>
        <dbReference type="PIRSR" id="PIRSR000732-2"/>
    </source>
</evidence>
<keyword evidence="13 17" id="KW-0479">Metal-binding</keyword>
<dbReference type="SUPFAM" id="SSF47831">
    <property type="entry name" value="Enzyme I of the PEP:sugar phosphotransferase system HPr-binding (sub)domain"/>
    <property type="match status" value="1"/>
</dbReference>
<evidence type="ECO:0000256" key="12">
    <source>
        <dbReference type="ARBA" id="ARBA00022683"/>
    </source>
</evidence>
<protein>
    <recommendedName>
        <fullName evidence="7 17">Phosphoenolpyruvate-protein phosphotransferase</fullName>
        <ecNumber evidence="6 17">2.7.3.9</ecNumber>
    </recommendedName>
    <alternativeName>
        <fullName evidence="16 17">Phosphotransferase system, enzyme I</fullName>
    </alternativeName>
</protein>
<feature type="active site" description="Tele-phosphohistidine intermediate" evidence="18">
    <location>
        <position position="198"/>
    </location>
</feature>
<comment type="cofactor">
    <cofactor evidence="2 17 20">
        <name>Mg(2+)</name>
        <dbReference type="ChEBI" id="CHEBI:18420"/>
    </cofactor>
</comment>
<dbReference type="GO" id="GO:0009401">
    <property type="term" value="P:phosphoenolpyruvate-dependent sugar phosphotransferase system"/>
    <property type="evidence" value="ECO:0007669"/>
    <property type="project" value="UniProtKB-KW"/>
</dbReference>
<feature type="binding site" evidence="19">
    <location>
        <position position="474"/>
    </location>
    <ligand>
        <name>phosphoenolpyruvate</name>
        <dbReference type="ChEBI" id="CHEBI:58702"/>
    </ligand>
</feature>
<feature type="domain" description="Phosphotransferase system enzyme I N-terminal" evidence="23">
    <location>
        <begin position="12"/>
        <end position="135"/>
    </location>
</feature>
<keyword evidence="15 17" id="KW-0460">Magnesium</keyword>
<keyword evidence="12 17" id="KW-0598">Phosphotransferase system</keyword>
<keyword evidence="8 17" id="KW-0813">Transport</keyword>
<feature type="active site" description="Proton donor" evidence="18">
    <location>
        <position position="511"/>
    </location>
</feature>
<proteinExistence type="inferred from homology"/>
<evidence type="ECO:0000259" key="23">
    <source>
        <dbReference type="Pfam" id="PF05524"/>
    </source>
</evidence>
<dbReference type="EMBL" id="AAUV01000034">
    <property type="protein sequence ID" value="EAV39918.1"/>
    <property type="molecule type" value="Genomic_DNA"/>
</dbReference>
<evidence type="ECO:0000256" key="6">
    <source>
        <dbReference type="ARBA" id="ARBA00012232"/>
    </source>
</evidence>
<dbReference type="Pfam" id="PF05524">
    <property type="entry name" value="PEP-utilisers_N"/>
    <property type="match status" value="1"/>
</dbReference>
<dbReference type="Proteomes" id="UP000003346">
    <property type="component" value="Unassembled WGS sequence"/>
</dbReference>
<evidence type="ECO:0000256" key="9">
    <source>
        <dbReference type="ARBA" id="ARBA00022490"/>
    </source>
</evidence>
<evidence type="ECO:0000256" key="7">
    <source>
        <dbReference type="ARBA" id="ARBA00016544"/>
    </source>
</evidence>
<evidence type="ECO:0000259" key="22">
    <source>
        <dbReference type="Pfam" id="PF02896"/>
    </source>
</evidence>
<evidence type="ECO:0000256" key="1">
    <source>
        <dbReference type="ARBA" id="ARBA00000683"/>
    </source>
</evidence>
<evidence type="ECO:0000256" key="11">
    <source>
        <dbReference type="ARBA" id="ARBA00022679"/>
    </source>
</evidence>
<dbReference type="Gene3D" id="3.20.20.60">
    <property type="entry name" value="Phosphoenolpyruvate-binding domains"/>
    <property type="match status" value="1"/>
</dbReference>
<sequence>MGYTMAETKKLTGIAASDGVGIAKSYLLVDPSLAFPYNEKIKDVAAEESRLDKALSASKYDLKKIEAKAEKNLGKEEAEVFQAHITILSDPELVSGIKAQIEHKQINAESALKNVTDNYIATFEAMTDNAYMQERAADIRDIAKRVTSHLLGIDLPNPALIDEEVIIVAHDLTPSDTAQLDPTFVKGIVTDIGGRTAHASIMARSLEIPAVVGTGNAISEIKNHVNIIVDGGAGQVLIDPNEEEEVVYARKVGEYFARKREQAKLKNQTTESADGKHFDINANIGSPKDLDSVIESGAEGIGLFRTEFLFIDSDHLPTEDEQFSAYKAALQAVDGKPVTIRTMDIGGDKQLSYWKLPKEDNPFLGYRAIRISLKQDDIFRTQLRALLRASVYGNLWIMFPMIATLPEFRQAKKIYEEEKDKLLSKGTKIADDIKLGIMVEIPASAVLADKFAKEVDFFSIGTNDLIQYTMAADRGNDSVSYLYQPYNPAILRLVHNVIDAAHKENKVVAMCGEMAGDPVAVPVLVGLGLDEFSMSASSVLPTRSLIKHLKFSDMKKLAIESLDKDTNQEVIDLVKNSIK</sequence>
<dbReference type="GO" id="GO:0005737">
    <property type="term" value="C:cytoplasm"/>
    <property type="evidence" value="ECO:0007669"/>
    <property type="project" value="UniProtKB-SubCell"/>
</dbReference>
<gene>
    <name evidence="24" type="primary">ptsI</name>
    <name evidence="24" type="ORF">OENOO_38006</name>
</gene>
<evidence type="ECO:0000256" key="2">
    <source>
        <dbReference type="ARBA" id="ARBA00001946"/>
    </source>
</evidence>
<evidence type="ECO:0000313" key="24">
    <source>
        <dbReference type="EMBL" id="EAV39918.1"/>
    </source>
</evidence>
<comment type="subcellular location">
    <subcellularLocation>
        <location evidence="4 17">Cytoplasm</location>
    </subcellularLocation>
</comment>
<comment type="caution">
    <text evidence="24">The sequence shown here is derived from an EMBL/GenBank/DDBJ whole genome shotgun (WGS) entry which is preliminary data.</text>
</comment>
<evidence type="ECO:0000256" key="4">
    <source>
        <dbReference type="ARBA" id="ARBA00004496"/>
    </source>
</evidence>
<keyword evidence="9 17" id="KW-0963">Cytoplasm</keyword>
<dbReference type="PRINTS" id="PR01736">
    <property type="entry name" value="PHPHTRNFRASE"/>
</dbReference>
<dbReference type="PROSITE" id="PS00742">
    <property type="entry name" value="PEP_ENZYMES_2"/>
    <property type="match status" value="1"/>
</dbReference>
<evidence type="ECO:0000256" key="5">
    <source>
        <dbReference type="ARBA" id="ARBA00007837"/>
    </source>
</evidence>
<dbReference type="InterPro" id="IPR050499">
    <property type="entry name" value="PEP-utilizing_PTS_enzyme"/>
</dbReference>
<dbReference type="HOGENOM" id="CLU_007308_7_0_9"/>